<organism evidence="9">
    <name type="scientific">Notodromas monacha</name>
    <dbReference type="NCBI Taxonomy" id="399045"/>
    <lineage>
        <taxon>Eukaryota</taxon>
        <taxon>Metazoa</taxon>
        <taxon>Ecdysozoa</taxon>
        <taxon>Arthropoda</taxon>
        <taxon>Crustacea</taxon>
        <taxon>Oligostraca</taxon>
        <taxon>Ostracoda</taxon>
        <taxon>Podocopa</taxon>
        <taxon>Podocopida</taxon>
        <taxon>Cypridocopina</taxon>
        <taxon>Cypridoidea</taxon>
        <taxon>Cyprididae</taxon>
        <taxon>Notodromas</taxon>
    </lineage>
</organism>
<keyword evidence="4 7" id="KW-1133">Transmembrane helix</keyword>
<dbReference type="PRINTS" id="PR00237">
    <property type="entry name" value="GPCRRHODOPSN"/>
</dbReference>
<dbReference type="Proteomes" id="UP000678499">
    <property type="component" value="Unassembled WGS sequence"/>
</dbReference>
<dbReference type="EMBL" id="OA882799">
    <property type="protein sequence ID" value="CAD7276978.1"/>
    <property type="molecule type" value="Genomic_DNA"/>
</dbReference>
<dbReference type="EMBL" id="CAJPEX010000762">
    <property type="protein sequence ID" value="CAG0917130.1"/>
    <property type="molecule type" value="Genomic_DNA"/>
</dbReference>
<dbReference type="OrthoDB" id="10011262at2759"/>
<dbReference type="InterPro" id="IPR000276">
    <property type="entry name" value="GPCR_Rhodpsn"/>
</dbReference>
<protein>
    <recommendedName>
        <fullName evidence="8">G-protein coupled receptors family 1 profile domain-containing protein</fullName>
    </recommendedName>
</protein>
<keyword evidence="10" id="KW-1185">Reference proteome</keyword>
<dbReference type="GO" id="GO:0004930">
    <property type="term" value="F:G protein-coupled receptor activity"/>
    <property type="evidence" value="ECO:0007669"/>
    <property type="project" value="InterPro"/>
</dbReference>
<dbReference type="PANTHER" id="PTHR46641">
    <property type="entry name" value="FMRFAMIDE RECEPTOR-RELATED"/>
    <property type="match status" value="1"/>
</dbReference>
<dbReference type="PANTHER" id="PTHR46641:SF2">
    <property type="entry name" value="FMRFAMIDE RECEPTOR"/>
    <property type="match status" value="1"/>
</dbReference>
<accession>A0A7R9BN13</accession>
<evidence type="ECO:0000256" key="5">
    <source>
        <dbReference type="ARBA" id="ARBA00023136"/>
    </source>
</evidence>
<dbReference type="SUPFAM" id="SSF81321">
    <property type="entry name" value="Family A G protein-coupled receptor-like"/>
    <property type="match status" value="1"/>
</dbReference>
<keyword evidence="3 7" id="KW-0812">Transmembrane</keyword>
<evidence type="ECO:0000313" key="9">
    <source>
        <dbReference type="EMBL" id="CAD7276978.1"/>
    </source>
</evidence>
<proteinExistence type="inferred from homology"/>
<reference evidence="9" key="1">
    <citation type="submission" date="2020-11" db="EMBL/GenBank/DDBJ databases">
        <authorList>
            <person name="Tran Van P."/>
        </authorList>
    </citation>
    <scope>NUCLEOTIDE SEQUENCE</scope>
</reference>
<gene>
    <name evidence="9" type="ORF">NMOB1V02_LOCUS4721</name>
</gene>
<evidence type="ECO:0000256" key="4">
    <source>
        <dbReference type="ARBA" id="ARBA00022989"/>
    </source>
</evidence>
<dbReference type="CDD" id="cd14978">
    <property type="entry name" value="7tmA_FMRFamide_R-like"/>
    <property type="match status" value="1"/>
</dbReference>
<feature type="transmembrane region" description="Helical" evidence="7">
    <location>
        <begin position="108"/>
        <end position="133"/>
    </location>
</feature>
<feature type="domain" description="G-protein coupled receptors family 1 profile" evidence="8">
    <location>
        <begin position="125"/>
        <end position="252"/>
    </location>
</feature>
<comment type="similarity">
    <text evidence="2">Belongs to the G-protein coupled receptor 1 family.</text>
</comment>
<feature type="transmembrane region" description="Helical" evidence="7">
    <location>
        <begin position="145"/>
        <end position="170"/>
    </location>
</feature>
<dbReference type="Gene3D" id="1.20.1070.10">
    <property type="entry name" value="Rhodopsin 7-helix transmembrane proteins"/>
    <property type="match status" value="1"/>
</dbReference>
<dbReference type="InterPro" id="IPR017452">
    <property type="entry name" value="GPCR_Rhodpsn_7TM"/>
</dbReference>
<evidence type="ECO:0000256" key="1">
    <source>
        <dbReference type="ARBA" id="ARBA00004370"/>
    </source>
</evidence>
<evidence type="ECO:0000313" key="10">
    <source>
        <dbReference type="Proteomes" id="UP000678499"/>
    </source>
</evidence>
<evidence type="ECO:0000256" key="3">
    <source>
        <dbReference type="ARBA" id="ARBA00022692"/>
    </source>
</evidence>
<keyword evidence="5 7" id="KW-0472">Membrane</keyword>
<dbReference type="PROSITE" id="PS50262">
    <property type="entry name" value="G_PROTEIN_RECEP_F1_2"/>
    <property type="match status" value="1"/>
</dbReference>
<evidence type="ECO:0000259" key="8">
    <source>
        <dbReference type="PROSITE" id="PS50262"/>
    </source>
</evidence>
<dbReference type="Pfam" id="PF00001">
    <property type="entry name" value="7tm_1"/>
    <property type="match status" value="1"/>
</dbReference>
<sequence>MMAGIPGFCDFIVSNVSNKSMTSVFDVSNETMTMDDSSSSLSPFLFSSPDDDLLLPSSSSGATAAVDGRHGPSSSLPGVTGLPLPGSSSSSSSSSSLLPDLDTAAYEFIVHGICLPIVGLFGLVGNGLSMFILSRPQMRSSMNCCLLGLASCDSALILCCLLLFSVPSVHGFSGLFRGYYATLHHLTAPWLYPLALMAQTASIYITMTVTLERYVAVCRPLRARALCTYGRAKLYLGIIIAFSIAYNIPRFFEMSVKRVCYFGAGDDEADGVQLLHKELAVFPSALREDPLYVQVSDAAVHIY</sequence>
<name>A0A7R9BN13_9CRUS</name>
<evidence type="ECO:0000256" key="7">
    <source>
        <dbReference type="SAM" id="Phobius"/>
    </source>
</evidence>
<evidence type="ECO:0000256" key="6">
    <source>
        <dbReference type="SAM" id="MobiDB-lite"/>
    </source>
</evidence>
<evidence type="ECO:0000256" key="2">
    <source>
        <dbReference type="ARBA" id="ARBA00010663"/>
    </source>
</evidence>
<feature type="region of interest" description="Disordered" evidence="6">
    <location>
        <begin position="59"/>
        <end position="78"/>
    </location>
</feature>
<dbReference type="InterPro" id="IPR052954">
    <property type="entry name" value="GPCR-Ligand_Int"/>
</dbReference>
<dbReference type="GO" id="GO:0016020">
    <property type="term" value="C:membrane"/>
    <property type="evidence" value="ECO:0007669"/>
    <property type="project" value="UniProtKB-SubCell"/>
</dbReference>
<feature type="transmembrane region" description="Helical" evidence="7">
    <location>
        <begin position="232"/>
        <end position="252"/>
    </location>
</feature>
<feature type="transmembrane region" description="Helical" evidence="7">
    <location>
        <begin position="190"/>
        <end position="211"/>
    </location>
</feature>
<dbReference type="AlphaFoldDB" id="A0A7R9BN13"/>
<comment type="subcellular location">
    <subcellularLocation>
        <location evidence="1">Membrane</location>
    </subcellularLocation>
</comment>